<keyword evidence="4" id="KW-0281">Fimbrium</keyword>
<dbReference type="PROSITE" id="PS00409">
    <property type="entry name" value="PROKAR_NTER_METHYL"/>
    <property type="match status" value="1"/>
</dbReference>
<keyword evidence="5" id="KW-1133">Transmembrane helix</keyword>
<dbReference type="GO" id="GO:0044096">
    <property type="term" value="C:type IV pilus"/>
    <property type="evidence" value="ECO:0007669"/>
    <property type="project" value="TreeGrafter"/>
</dbReference>
<dbReference type="Pfam" id="PF07963">
    <property type="entry name" value="N_methyl"/>
    <property type="match status" value="1"/>
</dbReference>
<evidence type="ECO:0000256" key="3">
    <source>
        <dbReference type="ARBA" id="ARBA00022481"/>
    </source>
</evidence>
<dbReference type="GO" id="GO:0007155">
    <property type="term" value="P:cell adhesion"/>
    <property type="evidence" value="ECO:0007669"/>
    <property type="project" value="InterPro"/>
</dbReference>
<dbReference type="GO" id="GO:0015627">
    <property type="term" value="C:type II protein secretion system complex"/>
    <property type="evidence" value="ECO:0007669"/>
    <property type="project" value="InterPro"/>
</dbReference>
<dbReference type="PRINTS" id="PR00813">
    <property type="entry name" value="BCTERIALGSPG"/>
</dbReference>
<dbReference type="InterPro" id="IPR001082">
    <property type="entry name" value="Pilin"/>
</dbReference>
<accession>B7U2W9</accession>
<dbReference type="GO" id="GO:0043107">
    <property type="term" value="P:type IV pilus-dependent motility"/>
    <property type="evidence" value="ECO:0007669"/>
    <property type="project" value="TreeGrafter"/>
</dbReference>
<evidence type="ECO:0000256" key="1">
    <source>
        <dbReference type="ARBA" id="ARBA00005233"/>
    </source>
</evidence>
<feature type="transmembrane region" description="Helical" evidence="5">
    <location>
        <begin position="12"/>
        <end position="37"/>
    </location>
</feature>
<dbReference type="Gene3D" id="3.30.700.10">
    <property type="entry name" value="Glycoprotein, Type 4 Pilin"/>
    <property type="match status" value="1"/>
</dbReference>
<protein>
    <submittedName>
        <fullName evidence="7">PilA</fullName>
    </submittedName>
    <submittedName>
        <fullName evidence="6">Type IV pilin</fullName>
    </submittedName>
</protein>
<dbReference type="NCBIfam" id="TIGR02532">
    <property type="entry name" value="IV_pilin_GFxxxE"/>
    <property type="match status" value="1"/>
</dbReference>
<dbReference type="InterPro" id="IPR000983">
    <property type="entry name" value="Bac_GSPG_pilin"/>
</dbReference>
<organism evidence="6">
    <name type="scientific">Vibrio vulnificus</name>
    <dbReference type="NCBI Taxonomy" id="672"/>
    <lineage>
        <taxon>Bacteria</taxon>
        <taxon>Pseudomonadati</taxon>
        <taxon>Pseudomonadota</taxon>
        <taxon>Gammaproteobacteria</taxon>
        <taxon>Vibrionales</taxon>
        <taxon>Vibrionaceae</taxon>
        <taxon>Vibrio</taxon>
    </lineage>
</organism>
<keyword evidence="3" id="KW-0488">Methylation</keyword>
<comment type="similarity">
    <text evidence="1 4">Belongs to the N-Me-Phe pilin family.</text>
</comment>
<evidence type="ECO:0000256" key="5">
    <source>
        <dbReference type="SAM" id="Phobius"/>
    </source>
</evidence>
<dbReference type="Pfam" id="PF00114">
    <property type="entry name" value="Pilin"/>
    <property type="match status" value="1"/>
</dbReference>
<reference evidence="6" key="1">
    <citation type="journal article" date="2009" name="Mol. Biol. Evol.">
        <title>Comparative evolutionary analysis of the major structural subunit of Vibrio vulnificus type IV pili.</title>
        <authorList>
            <person name="Chattopadhyay S."/>
            <person name="Paranjpye R.N."/>
            <person name="Dykhuizen D.E."/>
            <person name="Sokurenko E.V."/>
            <person name="Strom M.S."/>
        </authorList>
    </citation>
    <scope>NUCLEOTIDE SEQUENCE</scope>
    <source>
        <strain evidence="7">99-581 DP-C7</strain>
        <strain evidence="6">99-581DP-C7</strain>
    </source>
</reference>
<keyword evidence="5" id="KW-0472">Membrane</keyword>
<evidence type="ECO:0000256" key="4">
    <source>
        <dbReference type="RuleBase" id="RU000389"/>
    </source>
</evidence>
<evidence type="ECO:0000256" key="2">
    <source>
        <dbReference type="ARBA" id="ARBA00011156"/>
    </source>
</evidence>
<dbReference type="InterPro" id="IPR045584">
    <property type="entry name" value="Pilin-like"/>
</dbReference>
<dbReference type="GO" id="GO:0015628">
    <property type="term" value="P:protein secretion by the type II secretion system"/>
    <property type="evidence" value="ECO:0007669"/>
    <property type="project" value="InterPro"/>
</dbReference>
<dbReference type="SUPFAM" id="SSF54523">
    <property type="entry name" value="Pili subunits"/>
    <property type="match status" value="1"/>
</dbReference>
<feature type="non-terminal residue" evidence="6">
    <location>
        <position position="133"/>
    </location>
</feature>
<dbReference type="PANTHER" id="PTHR30093:SF34">
    <property type="entry name" value="PREPILIN PEPTIDASE-DEPENDENT PROTEIN D"/>
    <property type="match status" value="1"/>
</dbReference>
<comment type="subunit">
    <text evidence="2">The pili are polar flexible filaments of about 5.4 nanometers diameter and 2.5 micrometers average length; they consist of only a single polypeptide chain arranged in a helical configuration of five subunits per turn in the assembled pilus.</text>
</comment>
<dbReference type="EMBL" id="FJ426166">
    <property type="protein sequence ID" value="ACJ54293.1"/>
    <property type="molecule type" value="Genomic_DNA"/>
</dbReference>
<sequence>MMKKLNKTKKQQGFTLIELMIVVAIIGILSAVAVPAYKNYVAKSEAATALGSIRALVTPAEMMIQENGTISGGVSALGGSASHALGTITAAGSKIEFTFGSGSLVNKKIALTKDASTGWKCTYDAGVPLDKCN</sequence>
<proteinExistence type="inferred from homology"/>
<dbReference type="InterPro" id="IPR012902">
    <property type="entry name" value="N_methyl_site"/>
</dbReference>
<gene>
    <name evidence="6" type="primary">pilA</name>
</gene>
<evidence type="ECO:0000313" key="6">
    <source>
        <dbReference type="EMBL" id="ACJ54293.1"/>
    </source>
</evidence>
<dbReference type="PANTHER" id="PTHR30093">
    <property type="entry name" value="GENERAL SECRETION PATHWAY PROTEIN G"/>
    <property type="match status" value="1"/>
</dbReference>
<keyword evidence="5" id="KW-0812">Transmembrane</keyword>
<dbReference type="AlphaFoldDB" id="B7U2W9"/>
<dbReference type="EMBL" id="FJ465423">
    <property type="protein sequence ID" value="ACK37862.1"/>
    <property type="molecule type" value="Genomic_DNA"/>
</dbReference>
<dbReference type="SMR" id="B7U2W9"/>
<evidence type="ECO:0000313" key="7">
    <source>
        <dbReference type="EMBL" id="ACK37862.1"/>
    </source>
</evidence>
<name>B7U2W9_VIBVL</name>